<evidence type="ECO:0000313" key="3">
    <source>
        <dbReference type="Proteomes" id="UP000093069"/>
    </source>
</evidence>
<dbReference type="EMBL" id="LN999010">
    <property type="protein sequence ID" value="CUX77780.1"/>
    <property type="molecule type" value="Genomic_DNA"/>
</dbReference>
<reference evidence="3" key="1">
    <citation type="submission" date="2016-01" db="EMBL/GenBank/DDBJ databases">
        <authorList>
            <person name="Vorgias C.E."/>
        </authorList>
    </citation>
    <scope>NUCLEOTIDE SEQUENCE [LARGE SCALE GENOMIC DNA]</scope>
</reference>
<dbReference type="AlphaFoldDB" id="A0A160VSH4"/>
<keyword evidence="1" id="KW-0472">Membrane</keyword>
<dbReference type="STRING" id="54262.CHITON_1001"/>
<feature type="transmembrane region" description="Helical" evidence="1">
    <location>
        <begin position="6"/>
        <end position="28"/>
    </location>
</feature>
<sequence length="45" mass="5207">MIELTQLVLIIFGFFASIVIILILIITVKFKKFFVLMFPEAKGFL</sequence>
<protein>
    <submittedName>
        <fullName evidence="2">Uncharacterized protein</fullName>
    </submittedName>
</protein>
<name>A0A160VSH4_9EURY</name>
<dbReference type="Proteomes" id="UP000093069">
    <property type="component" value="Chromosome I"/>
</dbReference>
<keyword evidence="1" id="KW-0812">Transmembrane</keyword>
<organism evidence="2 3">
    <name type="scientific">Thermococcus chitonophagus</name>
    <dbReference type="NCBI Taxonomy" id="54262"/>
    <lineage>
        <taxon>Archaea</taxon>
        <taxon>Methanobacteriati</taxon>
        <taxon>Methanobacteriota</taxon>
        <taxon>Thermococci</taxon>
        <taxon>Thermococcales</taxon>
        <taxon>Thermococcaceae</taxon>
        <taxon>Thermococcus</taxon>
    </lineage>
</organism>
<evidence type="ECO:0000256" key="1">
    <source>
        <dbReference type="SAM" id="Phobius"/>
    </source>
</evidence>
<gene>
    <name evidence="2" type="ORF">CHITON_1001</name>
</gene>
<evidence type="ECO:0000313" key="2">
    <source>
        <dbReference type="EMBL" id="CUX77780.1"/>
    </source>
</evidence>
<proteinExistence type="predicted"/>
<keyword evidence="1" id="KW-1133">Transmembrane helix</keyword>
<accession>A0A160VSH4</accession>
<dbReference type="KEGG" id="tch:CHITON_1001"/>